<keyword evidence="2" id="KW-0645">Protease</keyword>
<proteinExistence type="inferred from homology"/>
<dbReference type="AlphaFoldDB" id="A0A816Q8V9"/>
<accession>A0A816Q8V9</accession>
<protein>
    <submittedName>
        <fullName evidence="6">(rape) hypothetical protein</fullName>
    </submittedName>
</protein>
<evidence type="ECO:0000256" key="3">
    <source>
        <dbReference type="ARBA" id="ARBA00022801"/>
    </source>
</evidence>
<dbReference type="InterPro" id="IPR003653">
    <property type="entry name" value="Peptidase_C48_C"/>
</dbReference>
<dbReference type="Gene3D" id="3.40.395.10">
    <property type="entry name" value="Adenoviral Proteinase, Chain A"/>
    <property type="match status" value="1"/>
</dbReference>
<organism evidence="6">
    <name type="scientific">Brassica napus</name>
    <name type="common">Rape</name>
    <dbReference type="NCBI Taxonomy" id="3708"/>
    <lineage>
        <taxon>Eukaryota</taxon>
        <taxon>Viridiplantae</taxon>
        <taxon>Streptophyta</taxon>
        <taxon>Embryophyta</taxon>
        <taxon>Tracheophyta</taxon>
        <taxon>Spermatophyta</taxon>
        <taxon>Magnoliopsida</taxon>
        <taxon>eudicotyledons</taxon>
        <taxon>Gunneridae</taxon>
        <taxon>Pentapetalae</taxon>
        <taxon>rosids</taxon>
        <taxon>malvids</taxon>
        <taxon>Brassicales</taxon>
        <taxon>Brassicaceae</taxon>
        <taxon>Brassiceae</taxon>
        <taxon>Brassica</taxon>
    </lineage>
</organism>
<dbReference type="SUPFAM" id="SSF54001">
    <property type="entry name" value="Cysteine proteinases"/>
    <property type="match status" value="1"/>
</dbReference>
<feature type="region of interest" description="Disordered" evidence="4">
    <location>
        <begin position="308"/>
        <end position="328"/>
    </location>
</feature>
<evidence type="ECO:0000313" key="6">
    <source>
        <dbReference type="EMBL" id="CAF2058770.1"/>
    </source>
</evidence>
<evidence type="ECO:0000256" key="4">
    <source>
        <dbReference type="SAM" id="MobiDB-lite"/>
    </source>
</evidence>
<name>A0A816Q8V9_BRANA</name>
<evidence type="ECO:0000259" key="5">
    <source>
        <dbReference type="PROSITE" id="PS50600"/>
    </source>
</evidence>
<gene>
    <name evidence="6" type="ORF">DARMORV10_C06P22620.1</name>
</gene>
<dbReference type="GO" id="GO:0008234">
    <property type="term" value="F:cysteine-type peptidase activity"/>
    <property type="evidence" value="ECO:0007669"/>
    <property type="project" value="InterPro"/>
</dbReference>
<sequence length="645" mass="70841">MSLSTVESRSRLIFSTIQGSDSLCGSQLPPILPLSAAPLVAAIVTSTTGIAAVSVASPRPHQSPPSIDYNCTVEFFASPFLASREAASLSFKNVTVQPMYEPGGDKEDGWGEFDCEILDRKVAYMDGPGLEGMEPELVADPSGKKEQDVVPLEAVYNGGVDKEGTMIFFGSGSNTFYVTEDEDDDVGSLRGDDGDGGGIGTEEDFGELNKLVGVITRDALITSPVQKVCEDHTLGKEPESKEKSAAEEKGDVGETEVEKVTIHQEKDEAIEEEAVKEGRFKEKEDGGIEDVGGSEGLVNVADEEKGDVTGTTCEVGAPDGVEGGNEDESAEDKMLAREETMVELSDSSPCPRSEKHKPVEKEADLAALLLAKERFTMDKLVPEVEDTYYAFFESVLVANPKVLHLNAGGYNLENQFFLDLAALRKWVSTEHMEALIDYVGVRHDERLRQRRCIFLKPWFVAHLHGKAHSFNAAKFNKGRVVGDGRLSSFLTKEGKRWGEDVDTLYTPMIWDGNHWVGLCISLTDWRVLVLDPNPKLKDMGAMRGLLDSVAQMLPYLVEKVCPPPAEGAYNYERFAVERMGGSYENRRSGDCGPVAIKFMELHALGNPHPRMDGLTDDLVDLIRKQFAMDLYKDWVVPLYIGDEMN</sequence>
<evidence type="ECO:0000256" key="1">
    <source>
        <dbReference type="ARBA" id="ARBA00005234"/>
    </source>
</evidence>
<feature type="region of interest" description="Disordered" evidence="4">
    <location>
        <begin position="231"/>
        <end position="267"/>
    </location>
</feature>
<feature type="domain" description="Ubiquitin-like protease family profile" evidence="5">
    <location>
        <begin position="395"/>
        <end position="602"/>
    </location>
</feature>
<reference evidence="6" key="1">
    <citation type="submission" date="2021-01" db="EMBL/GenBank/DDBJ databases">
        <authorList>
            <consortium name="Genoscope - CEA"/>
            <person name="William W."/>
        </authorList>
    </citation>
    <scope>NUCLEOTIDE SEQUENCE</scope>
</reference>
<dbReference type="PANTHER" id="PTHR48449">
    <property type="entry name" value="DUF1985 DOMAIN-CONTAINING PROTEIN"/>
    <property type="match status" value="1"/>
</dbReference>
<dbReference type="GO" id="GO:0006508">
    <property type="term" value="P:proteolysis"/>
    <property type="evidence" value="ECO:0007669"/>
    <property type="project" value="UniProtKB-KW"/>
</dbReference>
<dbReference type="Proteomes" id="UP001295469">
    <property type="component" value="Chromosome C06"/>
</dbReference>
<keyword evidence="3" id="KW-0378">Hydrolase</keyword>
<dbReference type="PANTHER" id="PTHR48449:SF1">
    <property type="entry name" value="DUF1985 DOMAIN-CONTAINING PROTEIN"/>
    <property type="match status" value="1"/>
</dbReference>
<dbReference type="InterPro" id="IPR038765">
    <property type="entry name" value="Papain-like_cys_pep_sf"/>
</dbReference>
<dbReference type="Pfam" id="PF02902">
    <property type="entry name" value="Peptidase_C48"/>
    <property type="match status" value="1"/>
</dbReference>
<dbReference type="EMBL" id="HG994370">
    <property type="protein sequence ID" value="CAF2058770.1"/>
    <property type="molecule type" value="Genomic_DNA"/>
</dbReference>
<comment type="similarity">
    <text evidence="1">Belongs to the peptidase C48 family.</text>
</comment>
<dbReference type="PROSITE" id="PS50600">
    <property type="entry name" value="ULP_PROTEASE"/>
    <property type="match status" value="1"/>
</dbReference>
<evidence type="ECO:0000256" key="2">
    <source>
        <dbReference type="ARBA" id="ARBA00022670"/>
    </source>
</evidence>